<keyword evidence="1" id="KW-0812">Transmembrane</keyword>
<evidence type="ECO:0000256" key="1">
    <source>
        <dbReference type="SAM" id="Phobius"/>
    </source>
</evidence>
<keyword evidence="1" id="KW-1133">Transmembrane helix</keyword>
<proteinExistence type="predicted"/>
<feature type="transmembrane region" description="Helical" evidence="1">
    <location>
        <begin position="6"/>
        <end position="25"/>
    </location>
</feature>
<protein>
    <submittedName>
        <fullName evidence="2">Uncharacterized protein</fullName>
    </submittedName>
</protein>
<keyword evidence="1" id="KW-0472">Membrane</keyword>
<accession>A0A0E9WK29</accession>
<reference evidence="2" key="1">
    <citation type="submission" date="2014-11" db="EMBL/GenBank/DDBJ databases">
        <authorList>
            <person name="Amaro Gonzalez C."/>
        </authorList>
    </citation>
    <scope>NUCLEOTIDE SEQUENCE</scope>
</reference>
<reference evidence="2" key="2">
    <citation type="journal article" date="2015" name="Fish Shellfish Immunol.">
        <title>Early steps in the European eel (Anguilla anguilla)-Vibrio vulnificus interaction in the gills: Role of the RtxA13 toxin.</title>
        <authorList>
            <person name="Callol A."/>
            <person name="Pajuelo D."/>
            <person name="Ebbesson L."/>
            <person name="Teles M."/>
            <person name="MacKenzie S."/>
            <person name="Amaro C."/>
        </authorList>
    </citation>
    <scope>NUCLEOTIDE SEQUENCE</scope>
</reference>
<organism evidence="2">
    <name type="scientific">Anguilla anguilla</name>
    <name type="common">European freshwater eel</name>
    <name type="synonym">Muraena anguilla</name>
    <dbReference type="NCBI Taxonomy" id="7936"/>
    <lineage>
        <taxon>Eukaryota</taxon>
        <taxon>Metazoa</taxon>
        <taxon>Chordata</taxon>
        <taxon>Craniata</taxon>
        <taxon>Vertebrata</taxon>
        <taxon>Euteleostomi</taxon>
        <taxon>Actinopterygii</taxon>
        <taxon>Neopterygii</taxon>
        <taxon>Teleostei</taxon>
        <taxon>Anguilliformes</taxon>
        <taxon>Anguillidae</taxon>
        <taxon>Anguilla</taxon>
    </lineage>
</organism>
<feature type="transmembrane region" description="Helical" evidence="1">
    <location>
        <begin position="37"/>
        <end position="64"/>
    </location>
</feature>
<dbReference type="AlphaFoldDB" id="A0A0E9WK29"/>
<name>A0A0E9WK29_ANGAN</name>
<sequence length="65" mass="7357">MLNHALTVITPVSHFLALCFLNLYDTMLTKIKGSSKIFFFLTKIAIMSIENNFCCICIVCFSSNM</sequence>
<dbReference type="EMBL" id="GBXM01017848">
    <property type="protein sequence ID" value="JAH90729.1"/>
    <property type="molecule type" value="Transcribed_RNA"/>
</dbReference>
<evidence type="ECO:0000313" key="2">
    <source>
        <dbReference type="EMBL" id="JAH90729.1"/>
    </source>
</evidence>